<comment type="caution">
    <text evidence="10">The sequence shown here is derived from an EMBL/GenBank/DDBJ whole genome shotgun (WGS) entry which is preliminary data.</text>
</comment>
<reference evidence="10 11" key="1">
    <citation type="submission" date="2021-01" db="EMBL/GenBank/DDBJ databases">
        <title>Actinoplanes sp. nov. LDG1-06 isolated from lichen.</title>
        <authorList>
            <person name="Saeng-In P."/>
            <person name="Phongsopitanun W."/>
            <person name="Kanchanasin P."/>
            <person name="Yuki M."/>
            <person name="Kudo T."/>
            <person name="Ohkuma M."/>
            <person name="Tanasupawat S."/>
        </authorList>
    </citation>
    <scope>NUCLEOTIDE SEQUENCE [LARGE SCALE GENOMIC DNA]</scope>
    <source>
        <strain evidence="10 11">LDG1-06</strain>
    </source>
</reference>
<dbReference type="Proteomes" id="UP000632138">
    <property type="component" value="Unassembled WGS sequence"/>
</dbReference>
<accession>A0ABS2AIS1</accession>
<proteinExistence type="inferred from homology"/>
<evidence type="ECO:0000256" key="4">
    <source>
        <dbReference type="ARBA" id="ARBA00022723"/>
    </source>
</evidence>
<dbReference type="Gene3D" id="1.10.630.10">
    <property type="entry name" value="Cytochrome P450"/>
    <property type="match status" value="1"/>
</dbReference>
<keyword evidence="6 8" id="KW-0408">Iron</keyword>
<evidence type="ECO:0000256" key="9">
    <source>
        <dbReference type="SAM" id="MobiDB-lite"/>
    </source>
</evidence>
<dbReference type="Pfam" id="PF00067">
    <property type="entry name" value="p450"/>
    <property type="match status" value="1"/>
</dbReference>
<evidence type="ECO:0000313" key="11">
    <source>
        <dbReference type="Proteomes" id="UP000632138"/>
    </source>
</evidence>
<sequence>MTLPPAAPGIPVLGNALRMMGDVQQFFVDTYREMGPVYRVKALNQAFVIMAGERANRFLLERGDEVFSSEESFGGLNREFGMRVHVLRGRPHRHLRKVLATGLSRDLLAARWDEVVAETTRTFDSWAQRRELPVVDGFQRLAAAQLSVALTGASSAARFETLRWAFELVLDVTIAGKWPPLVLQRPAYKRARAEILAFARDALAERAAHPTGCTPDLLDRALAAVDENGDPYPLDVRAGMALQGYFAGINTLAYLYSFMLHALLANPGVRQRVTAEAGSEPLTFDRLRHMPALHGLVLETLRVYPPAPGSARTVTRAFDFEGFRVEEGRRVLVATSVPHQLPEHFPDPARFDIDRDFAAARKASVYAPFSVGSHTCLGAGMTEVLAVATMALLVQRLTVTAARPGRPLRVTATPGPNPGKRFRVRAEGRPLSTPSRHSR</sequence>
<dbReference type="PRINTS" id="PR00465">
    <property type="entry name" value="EP450IV"/>
</dbReference>
<comment type="cofactor">
    <cofactor evidence="1">
        <name>heme</name>
        <dbReference type="ChEBI" id="CHEBI:30413"/>
    </cofactor>
</comment>
<keyword evidence="5 8" id="KW-0560">Oxidoreductase</keyword>
<organism evidence="10 11">
    <name type="scientific">Paractinoplanes ovalisporus</name>
    <dbReference type="NCBI Taxonomy" id="2810368"/>
    <lineage>
        <taxon>Bacteria</taxon>
        <taxon>Bacillati</taxon>
        <taxon>Actinomycetota</taxon>
        <taxon>Actinomycetes</taxon>
        <taxon>Micromonosporales</taxon>
        <taxon>Micromonosporaceae</taxon>
        <taxon>Paractinoplanes</taxon>
    </lineage>
</organism>
<dbReference type="RefSeq" id="WP_203379699.1">
    <property type="nucleotide sequence ID" value="NZ_JAENHP010000011.1"/>
</dbReference>
<keyword evidence="11" id="KW-1185">Reference proteome</keyword>
<dbReference type="SUPFAM" id="SSF48264">
    <property type="entry name" value="Cytochrome P450"/>
    <property type="match status" value="1"/>
</dbReference>
<dbReference type="InterPro" id="IPR002403">
    <property type="entry name" value="Cyt_P450_E_grp-IV"/>
</dbReference>
<evidence type="ECO:0000256" key="3">
    <source>
        <dbReference type="ARBA" id="ARBA00022617"/>
    </source>
</evidence>
<dbReference type="PROSITE" id="PS00086">
    <property type="entry name" value="CYTOCHROME_P450"/>
    <property type="match status" value="1"/>
</dbReference>
<dbReference type="EMBL" id="JAENHP010000011">
    <property type="protein sequence ID" value="MBM2619717.1"/>
    <property type="molecule type" value="Genomic_DNA"/>
</dbReference>
<name>A0ABS2AIS1_9ACTN</name>
<comment type="similarity">
    <text evidence="2 8">Belongs to the cytochrome P450 family.</text>
</comment>
<keyword evidence="4 8" id="KW-0479">Metal-binding</keyword>
<dbReference type="InterPro" id="IPR001128">
    <property type="entry name" value="Cyt_P450"/>
</dbReference>
<gene>
    <name evidence="10" type="ORF">JIG36_29835</name>
</gene>
<dbReference type="PANTHER" id="PTHR24286:SF24">
    <property type="entry name" value="LANOSTEROL 14-ALPHA DEMETHYLASE"/>
    <property type="match status" value="1"/>
</dbReference>
<dbReference type="PANTHER" id="PTHR24286">
    <property type="entry name" value="CYTOCHROME P450 26"/>
    <property type="match status" value="1"/>
</dbReference>
<dbReference type="InterPro" id="IPR036396">
    <property type="entry name" value="Cyt_P450_sf"/>
</dbReference>
<dbReference type="InterPro" id="IPR017972">
    <property type="entry name" value="Cyt_P450_CS"/>
</dbReference>
<keyword evidence="3 8" id="KW-0349">Heme</keyword>
<evidence type="ECO:0000256" key="7">
    <source>
        <dbReference type="ARBA" id="ARBA00023033"/>
    </source>
</evidence>
<evidence type="ECO:0000256" key="5">
    <source>
        <dbReference type="ARBA" id="ARBA00023002"/>
    </source>
</evidence>
<evidence type="ECO:0000256" key="6">
    <source>
        <dbReference type="ARBA" id="ARBA00023004"/>
    </source>
</evidence>
<evidence type="ECO:0000256" key="8">
    <source>
        <dbReference type="RuleBase" id="RU000461"/>
    </source>
</evidence>
<evidence type="ECO:0000256" key="1">
    <source>
        <dbReference type="ARBA" id="ARBA00001971"/>
    </source>
</evidence>
<evidence type="ECO:0000313" key="10">
    <source>
        <dbReference type="EMBL" id="MBM2619717.1"/>
    </source>
</evidence>
<feature type="region of interest" description="Disordered" evidence="9">
    <location>
        <begin position="406"/>
        <end position="439"/>
    </location>
</feature>
<evidence type="ECO:0000256" key="2">
    <source>
        <dbReference type="ARBA" id="ARBA00010617"/>
    </source>
</evidence>
<keyword evidence="7 8" id="KW-0503">Monooxygenase</keyword>
<protein>
    <submittedName>
        <fullName evidence="10">Cytochrome P450</fullName>
    </submittedName>
</protein>